<organism evidence="1">
    <name type="scientific">marine metagenome</name>
    <dbReference type="NCBI Taxonomy" id="408172"/>
    <lineage>
        <taxon>unclassified sequences</taxon>
        <taxon>metagenomes</taxon>
        <taxon>ecological metagenomes</taxon>
    </lineage>
</organism>
<gene>
    <name evidence="1" type="ORF">METZ01_LOCUS438905</name>
</gene>
<dbReference type="EMBL" id="UINC01178081">
    <property type="protein sequence ID" value="SVD86051.1"/>
    <property type="molecule type" value="Genomic_DNA"/>
</dbReference>
<sequence>DGKSLFHDGDFISGKRLNRIKKGI</sequence>
<reference evidence="1" key="1">
    <citation type="submission" date="2018-05" db="EMBL/GenBank/DDBJ databases">
        <authorList>
            <person name="Lanie J.A."/>
            <person name="Ng W.-L."/>
            <person name="Kazmierczak K.M."/>
            <person name="Andrzejewski T.M."/>
            <person name="Davidsen T.M."/>
            <person name="Wayne K.J."/>
            <person name="Tettelin H."/>
            <person name="Glass J.I."/>
            <person name="Rusch D."/>
            <person name="Podicherti R."/>
            <person name="Tsui H.-C.T."/>
            <person name="Winkler M.E."/>
        </authorList>
    </citation>
    <scope>NUCLEOTIDE SEQUENCE</scope>
</reference>
<protein>
    <submittedName>
        <fullName evidence="1">Uncharacterized protein</fullName>
    </submittedName>
</protein>
<feature type="non-terminal residue" evidence="1">
    <location>
        <position position="1"/>
    </location>
</feature>
<proteinExistence type="predicted"/>
<evidence type="ECO:0000313" key="1">
    <source>
        <dbReference type="EMBL" id="SVD86051.1"/>
    </source>
</evidence>
<dbReference type="AlphaFoldDB" id="A0A382YSI9"/>
<name>A0A382YSI9_9ZZZZ</name>
<accession>A0A382YSI9</accession>